<reference evidence="5" key="1">
    <citation type="journal article" date="2019" name="Int. J. Syst. Evol. Microbiol.">
        <title>The Global Catalogue of Microorganisms (GCM) 10K type strain sequencing project: providing services to taxonomists for standard genome sequencing and annotation.</title>
        <authorList>
            <consortium name="The Broad Institute Genomics Platform"/>
            <consortium name="The Broad Institute Genome Sequencing Center for Infectious Disease"/>
            <person name="Wu L."/>
            <person name="Ma J."/>
        </authorList>
    </citation>
    <scope>NUCLEOTIDE SEQUENCE [LARGE SCALE GENOMIC DNA]</scope>
    <source>
        <strain evidence="5">JCM 17326</strain>
    </source>
</reference>
<dbReference type="RefSeq" id="WP_345564707.1">
    <property type="nucleotide sequence ID" value="NZ_BAABDQ010000009.1"/>
</dbReference>
<name>A0ABP6X764_9ACTN</name>
<evidence type="ECO:0000259" key="3">
    <source>
        <dbReference type="PROSITE" id="PS50801"/>
    </source>
</evidence>
<keyword evidence="5" id="KW-1185">Reference proteome</keyword>
<dbReference type="PANTHER" id="PTHR33495:SF2">
    <property type="entry name" value="ANTI-SIGMA FACTOR ANTAGONIST TM_1081-RELATED"/>
    <property type="match status" value="1"/>
</dbReference>
<dbReference type="InterPro" id="IPR036513">
    <property type="entry name" value="STAS_dom_sf"/>
</dbReference>
<evidence type="ECO:0000313" key="4">
    <source>
        <dbReference type="EMBL" id="GAA3560652.1"/>
    </source>
</evidence>
<evidence type="ECO:0000256" key="1">
    <source>
        <dbReference type="ARBA" id="ARBA00009013"/>
    </source>
</evidence>
<organism evidence="4 5">
    <name type="scientific">Nonomuraea rosea</name>
    <dbReference type="NCBI Taxonomy" id="638574"/>
    <lineage>
        <taxon>Bacteria</taxon>
        <taxon>Bacillati</taxon>
        <taxon>Actinomycetota</taxon>
        <taxon>Actinomycetes</taxon>
        <taxon>Streptosporangiales</taxon>
        <taxon>Streptosporangiaceae</taxon>
        <taxon>Nonomuraea</taxon>
    </lineage>
</organism>
<dbReference type="PROSITE" id="PS50801">
    <property type="entry name" value="STAS"/>
    <property type="match status" value="1"/>
</dbReference>
<dbReference type="InterPro" id="IPR003658">
    <property type="entry name" value="Anti-sigma_ant"/>
</dbReference>
<proteinExistence type="inferred from homology"/>
<dbReference type="Pfam" id="PF01740">
    <property type="entry name" value="STAS"/>
    <property type="match status" value="1"/>
</dbReference>
<dbReference type="NCBIfam" id="TIGR00377">
    <property type="entry name" value="ant_ant_sig"/>
    <property type="match status" value="1"/>
</dbReference>
<dbReference type="PANTHER" id="PTHR33495">
    <property type="entry name" value="ANTI-SIGMA FACTOR ANTAGONIST TM_1081-RELATED-RELATED"/>
    <property type="match status" value="1"/>
</dbReference>
<dbReference type="Proteomes" id="UP001500630">
    <property type="component" value="Unassembled WGS sequence"/>
</dbReference>
<evidence type="ECO:0000313" key="5">
    <source>
        <dbReference type="Proteomes" id="UP001500630"/>
    </source>
</evidence>
<dbReference type="EMBL" id="BAABDQ010000009">
    <property type="protein sequence ID" value="GAA3560652.1"/>
    <property type="molecule type" value="Genomic_DNA"/>
</dbReference>
<dbReference type="Gene3D" id="3.30.750.24">
    <property type="entry name" value="STAS domain"/>
    <property type="match status" value="1"/>
</dbReference>
<evidence type="ECO:0000256" key="2">
    <source>
        <dbReference type="RuleBase" id="RU003749"/>
    </source>
</evidence>
<dbReference type="InterPro" id="IPR002645">
    <property type="entry name" value="STAS_dom"/>
</dbReference>
<sequence length="121" mass="13175">MTPLTLTHQNLPGVTMIMVAGELDITNHEQLLTFMVQARQRPADQVVFDLTELRFMDSSGLRAVLACRSDALQCGGDVRVAAPRPGPAQLFEITGIDLRMSVHVTVEQALFIAMKAAEPAT</sequence>
<comment type="caution">
    <text evidence="4">The sequence shown here is derived from an EMBL/GenBank/DDBJ whole genome shotgun (WGS) entry which is preliminary data.</text>
</comment>
<dbReference type="SUPFAM" id="SSF52091">
    <property type="entry name" value="SpoIIaa-like"/>
    <property type="match status" value="1"/>
</dbReference>
<feature type="domain" description="STAS" evidence="3">
    <location>
        <begin position="4"/>
        <end position="113"/>
    </location>
</feature>
<gene>
    <name evidence="4" type="ORF">GCM10022419_046620</name>
</gene>
<dbReference type="CDD" id="cd07043">
    <property type="entry name" value="STAS_anti-anti-sigma_factors"/>
    <property type="match status" value="1"/>
</dbReference>
<protein>
    <recommendedName>
        <fullName evidence="2">Anti-sigma factor antagonist</fullName>
    </recommendedName>
</protein>
<accession>A0ABP6X764</accession>
<comment type="similarity">
    <text evidence="1 2">Belongs to the anti-sigma-factor antagonist family.</text>
</comment>